<evidence type="ECO:0000256" key="8">
    <source>
        <dbReference type="ARBA" id="ARBA00023136"/>
    </source>
</evidence>
<dbReference type="GeneID" id="64858489"/>
<dbReference type="Pfam" id="PF11051">
    <property type="entry name" value="Mannosyl_trans3"/>
    <property type="match status" value="1"/>
</dbReference>
<dbReference type="GO" id="GO:0006493">
    <property type="term" value="P:protein O-linked glycosylation"/>
    <property type="evidence" value="ECO:0007669"/>
    <property type="project" value="TreeGrafter"/>
</dbReference>
<evidence type="ECO:0000256" key="7">
    <source>
        <dbReference type="ARBA" id="ARBA00022989"/>
    </source>
</evidence>
<accession>A0A8H2VGX1</accession>
<dbReference type="Gene3D" id="3.90.550.10">
    <property type="entry name" value="Spore Coat Polysaccharide Biosynthesis Protein SpsA, Chain A"/>
    <property type="match status" value="1"/>
</dbReference>
<dbReference type="InterPro" id="IPR029044">
    <property type="entry name" value="Nucleotide-diphossugar_trans"/>
</dbReference>
<comment type="caution">
    <text evidence="11">The sequence shown here is derived from an EMBL/GenBank/DDBJ whole genome shotgun (WGS) entry which is preliminary data.</text>
</comment>
<evidence type="ECO:0000313" key="11">
    <source>
        <dbReference type="EMBL" id="CAB4255446.1"/>
    </source>
</evidence>
<keyword evidence="6" id="KW-0735">Signal-anchor</keyword>
<evidence type="ECO:0000256" key="4">
    <source>
        <dbReference type="ARBA" id="ARBA00022679"/>
    </source>
</evidence>
<dbReference type="GO" id="GO:0016020">
    <property type="term" value="C:membrane"/>
    <property type="evidence" value="ECO:0007669"/>
    <property type="project" value="UniProtKB-SubCell"/>
</dbReference>
<sequence>MRLIKFKSKTSLTSLIQTNSYPIRHEGQGTHPYEMVATRMKVRMFLHRRKQFFIVMTLFLALVTLCLFTFKSLPTDIIPELKPYQKDIFRFGTFKDGYYVDPDSITGDDSGFDLEKTNTNYSLFSDDIYSQLKDLDIANKCNKLARTLILDSTSKTLDIDGSTKSLMRNVERFRIYDYCFLRGNVELKDIFADDLSLMTKLTHKLFPFLNIQYTEEYQSNEVLIFDLSTNKDTTVTFHDHLDNPFKYWIKTAKGKGIVTTMSVKEIDYFLRLIKVLDKLKNELPIQIVVTNLNDFNIIKDTLKHKLSNSRQEIIILNVSQLLDTEFTKIKITGYISKWIATLFNTFEEFIFLDVDVVPFQPIKEFFNIPEYQKHGLYVYRDRDIGHAKLEPHCRTNFFNLEPTLQERQLIGTQWIFNLKSSALQLSQTKDTEQEVYKSFFNNLIMHQVDSGLVIISKTVENYSSLLMAMQLNMAEILEDCVHGDKEYFWLGPLVAGHSYSIDPTRCGAVGTLYEEKQVNNDDEEDISRVGICSTQIGHCNDKNSLLWLNGGTKLCKNPHAATNDFEKYPDFMTQRYGNVDELSKIYNSGLHIDGMVIPDNSEDTMSWMQTRECSQYRFCAYVDISKQSHHTKSENLIRFDQKQIQNYNKISAIWSEDIKELLE</sequence>
<evidence type="ECO:0000256" key="6">
    <source>
        <dbReference type="ARBA" id="ARBA00022968"/>
    </source>
</evidence>
<organism evidence="11 12">
    <name type="scientific">Maudiozyma barnettii</name>
    <dbReference type="NCBI Taxonomy" id="61262"/>
    <lineage>
        <taxon>Eukaryota</taxon>
        <taxon>Fungi</taxon>
        <taxon>Dikarya</taxon>
        <taxon>Ascomycota</taxon>
        <taxon>Saccharomycotina</taxon>
        <taxon>Saccharomycetes</taxon>
        <taxon>Saccharomycetales</taxon>
        <taxon>Saccharomycetaceae</taxon>
        <taxon>Maudiozyma</taxon>
    </lineage>
</organism>
<keyword evidence="12" id="KW-1185">Reference proteome</keyword>
<evidence type="ECO:0000256" key="5">
    <source>
        <dbReference type="ARBA" id="ARBA00022692"/>
    </source>
</evidence>
<name>A0A8H2VGX1_9SACH</name>
<keyword evidence="5 10" id="KW-0812">Transmembrane</keyword>
<comment type="subcellular location">
    <subcellularLocation>
        <location evidence="1">Membrane</location>
        <topology evidence="1">Single-pass type II membrane protein</topology>
    </subcellularLocation>
</comment>
<evidence type="ECO:0000256" key="3">
    <source>
        <dbReference type="ARBA" id="ARBA00022676"/>
    </source>
</evidence>
<dbReference type="InterPro" id="IPR022751">
    <property type="entry name" value="Alpha_mannosyltransferase"/>
</dbReference>
<keyword evidence="9" id="KW-0325">Glycoprotein</keyword>
<dbReference type="AlphaFoldDB" id="A0A8H2VGX1"/>
<evidence type="ECO:0000256" key="1">
    <source>
        <dbReference type="ARBA" id="ARBA00004606"/>
    </source>
</evidence>
<dbReference type="PANTHER" id="PTHR31392:SF1">
    <property type="entry name" value="ALPHA-1,3-MANNOSYLTRANSFERASE MNN1-RELATED"/>
    <property type="match status" value="1"/>
</dbReference>
<keyword evidence="3 11" id="KW-0328">Glycosyltransferase</keyword>
<dbReference type="Proteomes" id="UP000644660">
    <property type="component" value="Unassembled WGS sequence"/>
</dbReference>
<gene>
    <name evidence="11" type="ORF">KABA2_06S05566</name>
</gene>
<dbReference type="SUPFAM" id="SSF53448">
    <property type="entry name" value="Nucleotide-diphospho-sugar transferases"/>
    <property type="match status" value="1"/>
</dbReference>
<dbReference type="GO" id="GO:0000033">
    <property type="term" value="F:alpha-1,3-mannosyltransferase activity"/>
    <property type="evidence" value="ECO:0007669"/>
    <property type="project" value="TreeGrafter"/>
</dbReference>
<keyword evidence="7 10" id="KW-1133">Transmembrane helix</keyword>
<dbReference type="PANTHER" id="PTHR31392">
    <property type="entry name" value="ALPHA-1,3-MANNOSYLTRANSFERASE MNN1-RELATED"/>
    <property type="match status" value="1"/>
</dbReference>
<proteinExistence type="inferred from homology"/>
<evidence type="ECO:0000256" key="9">
    <source>
        <dbReference type="ARBA" id="ARBA00023180"/>
    </source>
</evidence>
<feature type="transmembrane region" description="Helical" evidence="10">
    <location>
        <begin position="52"/>
        <end position="70"/>
    </location>
</feature>
<evidence type="ECO:0000256" key="2">
    <source>
        <dbReference type="ARBA" id="ARBA00009105"/>
    </source>
</evidence>
<protein>
    <submittedName>
        <fullName evidence="11">Similar to Saccharomyces cerevisiae YIL014W MNT3 Alpha-1,3-mannosyltransferase</fullName>
    </submittedName>
</protein>
<keyword evidence="4 11" id="KW-0808">Transferase</keyword>
<evidence type="ECO:0000256" key="10">
    <source>
        <dbReference type="SAM" id="Phobius"/>
    </source>
</evidence>
<dbReference type="RefSeq" id="XP_041407290.1">
    <property type="nucleotide sequence ID" value="XM_041551356.1"/>
</dbReference>
<evidence type="ECO:0000313" key="12">
    <source>
        <dbReference type="Proteomes" id="UP000644660"/>
    </source>
</evidence>
<comment type="similarity">
    <text evidence="2">Belongs to the MNN1/MNT family.</text>
</comment>
<dbReference type="EMBL" id="CAEFZW010000006">
    <property type="protein sequence ID" value="CAB4255446.1"/>
    <property type="molecule type" value="Genomic_DNA"/>
</dbReference>
<dbReference type="GO" id="GO:0005794">
    <property type="term" value="C:Golgi apparatus"/>
    <property type="evidence" value="ECO:0007669"/>
    <property type="project" value="TreeGrafter"/>
</dbReference>
<reference evidence="11 12" key="1">
    <citation type="submission" date="2020-05" db="EMBL/GenBank/DDBJ databases">
        <authorList>
            <person name="Casaregola S."/>
            <person name="Devillers H."/>
            <person name="Grondin C."/>
        </authorList>
    </citation>
    <scope>NUCLEOTIDE SEQUENCE [LARGE SCALE GENOMIC DNA]</scope>
    <source>
        <strain evidence="11 12">CLIB 1767</strain>
    </source>
</reference>
<keyword evidence="8 10" id="KW-0472">Membrane</keyword>